<sequence length="437" mass="48177">MVHHVIIGAGPAGVIAAETLRKEDPDSKITIIGEETEPPYSRMAIPYLLIKKVGEEGTYLRKNPQHFAERRINLMQQRVKRINTHDNFVVLDNATTHHFDTLLIATGSSPVLPPVAGINSKGVHNCWTLNDARNIIKIAQHGAKVVLLGAGFVGCIVLEALAMRGVDLTVVEMGDRMVPRMMPPKAGNLIKTWCQSKGVQVCTSTRVVSIERDDKRPHPLAVSLSDGRVLEADLVISAAGVRPNTQFLQGSGIQTHKGNGILVDHYLQTNIPSIFAAGDVAEGRDFSTWNFEVHAIQPTAAEHGRIAALNMTGHRHFYRGSFNMNVLDTLGLISASFGLWMGVDGGDNVELYDPERYRYIKLEFKEDFLVGATSLGVTQHIGVLRGLIHGRVPLGSWKERLKADPFRLMEAYLARTQIPESSGWRPEDTRRAALLEV</sequence>
<dbReference type="InterPro" id="IPR050260">
    <property type="entry name" value="FAD-bd_OxRdtase"/>
</dbReference>
<reference evidence="6 7" key="1">
    <citation type="submission" date="2011-11" db="EMBL/GenBank/DDBJ databases">
        <title>Improved High-Quality Draft sequence of Beggiatoa alba B18lD.</title>
        <authorList>
            <consortium name="US DOE Joint Genome Institute"/>
            <person name="Lucas S."/>
            <person name="Han J."/>
            <person name="Lapidus A."/>
            <person name="Cheng J.-F."/>
            <person name="Goodwin L."/>
            <person name="Pitluck S."/>
            <person name="Peters L."/>
            <person name="Mikhailova N."/>
            <person name="Held B."/>
            <person name="Detter J.C."/>
            <person name="Han C."/>
            <person name="Tapia R."/>
            <person name="Land M."/>
            <person name="Hauser L."/>
            <person name="Kyrpides N."/>
            <person name="Ivanova N."/>
            <person name="Pagani I."/>
            <person name="Samuel K."/>
            <person name="Teske A."/>
            <person name="Mueller J."/>
            <person name="Woyke T."/>
        </authorList>
    </citation>
    <scope>NUCLEOTIDE SEQUENCE [LARGE SCALE GENOMIC DNA]</scope>
    <source>
        <strain evidence="6 7">B18LD</strain>
    </source>
</reference>
<keyword evidence="7" id="KW-1185">Reference proteome</keyword>
<dbReference type="InterPro" id="IPR036188">
    <property type="entry name" value="FAD/NAD-bd_sf"/>
</dbReference>
<evidence type="ECO:0000256" key="4">
    <source>
        <dbReference type="ARBA" id="ARBA00022827"/>
    </source>
</evidence>
<evidence type="ECO:0000256" key="3">
    <source>
        <dbReference type="ARBA" id="ARBA00022630"/>
    </source>
</evidence>
<organism evidence="6 7">
    <name type="scientific">Beggiatoa alba B18LD</name>
    <dbReference type="NCBI Taxonomy" id="395493"/>
    <lineage>
        <taxon>Bacteria</taxon>
        <taxon>Pseudomonadati</taxon>
        <taxon>Pseudomonadota</taxon>
        <taxon>Gammaproteobacteria</taxon>
        <taxon>Thiotrichales</taxon>
        <taxon>Thiotrichaceae</taxon>
        <taxon>Beggiatoa</taxon>
    </lineage>
</organism>
<evidence type="ECO:0000313" key="7">
    <source>
        <dbReference type="Proteomes" id="UP000005744"/>
    </source>
</evidence>
<dbReference type="PRINTS" id="PR00368">
    <property type="entry name" value="FADPNR"/>
</dbReference>
<keyword evidence="3" id="KW-0285">Flavoprotein</keyword>
<dbReference type="RefSeq" id="WP_002692103.1">
    <property type="nucleotide sequence ID" value="NZ_JH600070.1"/>
</dbReference>
<evidence type="ECO:0000256" key="2">
    <source>
        <dbReference type="ARBA" id="ARBA00006442"/>
    </source>
</evidence>
<evidence type="ECO:0000259" key="5">
    <source>
        <dbReference type="Pfam" id="PF07992"/>
    </source>
</evidence>
<proteinExistence type="inferred from homology"/>
<evidence type="ECO:0000256" key="1">
    <source>
        <dbReference type="ARBA" id="ARBA00001974"/>
    </source>
</evidence>
<dbReference type="GO" id="GO:0016491">
    <property type="term" value="F:oxidoreductase activity"/>
    <property type="evidence" value="ECO:0007669"/>
    <property type="project" value="InterPro"/>
</dbReference>
<comment type="similarity">
    <text evidence="2">Belongs to the FAD-dependent oxidoreductase family.</text>
</comment>
<gene>
    <name evidence="6" type="ORF">BegalDRAFT_3410</name>
</gene>
<dbReference type="HOGENOM" id="CLU_003291_4_4_6"/>
<keyword evidence="4" id="KW-0274">FAD</keyword>
<comment type="cofactor">
    <cofactor evidence="1">
        <name>FAD</name>
        <dbReference type="ChEBI" id="CHEBI:57692"/>
    </cofactor>
</comment>
<dbReference type="InterPro" id="IPR023753">
    <property type="entry name" value="FAD/NAD-binding_dom"/>
</dbReference>
<dbReference type="PANTHER" id="PTHR43429:SF3">
    <property type="entry name" value="NITRITE REDUCTASE [NAD(P)H]"/>
    <property type="match status" value="1"/>
</dbReference>
<dbReference type="eggNOG" id="COG0446">
    <property type="taxonomic scope" value="Bacteria"/>
</dbReference>
<dbReference type="Pfam" id="PF07992">
    <property type="entry name" value="Pyr_redox_2"/>
    <property type="match status" value="1"/>
</dbReference>
<feature type="domain" description="FAD/NAD(P)-binding" evidence="5">
    <location>
        <begin position="3"/>
        <end position="283"/>
    </location>
</feature>
<name>I3CKT4_9GAMM</name>
<dbReference type="PRINTS" id="PR00411">
    <property type="entry name" value="PNDRDTASEI"/>
</dbReference>
<dbReference type="Gene3D" id="3.50.50.60">
    <property type="entry name" value="FAD/NAD(P)-binding domain"/>
    <property type="match status" value="2"/>
</dbReference>
<dbReference type="AlphaFoldDB" id="I3CKT4"/>
<accession>I3CKT4</accession>
<dbReference type="EMBL" id="JH600070">
    <property type="protein sequence ID" value="EIJ44227.1"/>
    <property type="molecule type" value="Genomic_DNA"/>
</dbReference>
<evidence type="ECO:0000313" key="6">
    <source>
        <dbReference type="EMBL" id="EIJ44227.1"/>
    </source>
</evidence>
<dbReference type="SUPFAM" id="SSF51905">
    <property type="entry name" value="FAD/NAD(P)-binding domain"/>
    <property type="match status" value="1"/>
</dbReference>
<dbReference type="PANTHER" id="PTHR43429">
    <property type="entry name" value="PYRIDINE NUCLEOTIDE-DISULFIDE OXIDOREDUCTASE DOMAIN-CONTAINING"/>
    <property type="match status" value="1"/>
</dbReference>
<protein>
    <submittedName>
        <fullName evidence="6">NAD(P)H-nitrite reductase</fullName>
    </submittedName>
</protein>
<dbReference type="STRING" id="395493.BegalDRAFT_3410"/>
<dbReference type="Proteomes" id="UP000005744">
    <property type="component" value="Unassembled WGS sequence"/>
</dbReference>